<evidence type="ECO:0000256" key="2">
    <source>
        <dbReference type="ARBA" id="ARBA00022692"/>
    </source>
</evidence>
<feature type="region of interest" description="Disordered" evidence="5">
    <location>
        <begin position="384"/>
        <end position="474"/>
    </location>
</feature>
<proteinExistence type="predicted"/>
<evidence type="ECO:0000256" key="5">
    <source>
        <dbReference type="SAM" id="MobiDB-lite"/>
    </source>
</evidence>
<feature type="transmembrane region" description="Helical" evidence="6">
    <location>
        <begin position="261"/>
        <end position="282"/>
    </location>
</feature>
<dbReference type="OrthoDB" id="3565311at2759"/>
<feature type="compositionally biased region" description="Basic and acidic residues" evidence="5">
    <location>
        <begin position="464"/>
        <end position="474"/>
    </location>
</feature>
<keyword evidence="9" id="KW-1185">Reference proteome</keyword>
<feature type="region of interest" description="Disordered" evidence="5">
    <location>
        <begin position="22"/>
        <end position="42"/>
    </location>
</feature>
<feature type="chain" id="PRO_5016943463" description="Mid2 domain-containing protein" evidence="7">
    <location>
        <begin position="20"/>
        <end position="496"/>
    </location>
</feature>
<accession>A0A370TME6</accession>
<sequence length="496" mass="51722">MRIKILSLAALGLAGFVHGQKRNDGTTSTDLSQPPDANIDATIDPPSDITLGLMSSVRFTIRSSSIQMLSMLLCQSSDDIQDKSRRDIRALNTNDICVSTDDRGGKGPGTACPGASVLANAFTTVEFTITNRSMLVAPSDSVYYFFCLAPVGGACGSFSQPFNINQLSSFPLPQLRGVFPELPITPSYDKPLPFTLPTTTTMSFPPTTTQAFSSHIIGTTIGATVTAAPNSPAATGGVATGGQSSDGSSNNKGGLSVGAKVGIAVGAVAVVLILLILALLFLRRKHRQRGAPEQVMLNQSLNTDSRDLITEKEISAGSFDAPVAAFSNSSPTSHVRHPSLSPYETAPSRPYSGSAAAIPRRSPTTNVFSDAVTGASAAAVGVAAAPTTTVSREVSNASSAIISPRSTAASPTGNPHFEEYHDVPVYGDARHSPQVHAGASGSQQAQHLSESGDHSNYSTLSADEAARLREEEEERKIDAAIAEADRVKASGQHGRL</sequence>
<comment type="caution">
    <text evidence="8">The sequence shown here is derived from an EMBL/GenBank/DDBJ whole genome shotgun (WGS) entry which is preliminary data.</text>
</comment>
<evidence type="ECO:0008006" key="10">
    <source>
        <dbReference type="Google" id="ProtNLM"/>
    </source>
</evidence>
<feature type="region of interest" description="Disordered" evidence="5">
    <location>
        <begin position="327"/>
        <end position="361"/>
    </location>
</feature>
<gene>
    <name evidence="8" type="ORF">BP5553_06048</name>
</gene>
<dbReference type="EMBL" id="NPIC01000004">
    <property type="protein sequence ID" value="RDL36696.1"/>
    <property type="molecule type" value="Genomic_DNA"/>
</dbReference>
<keyword evidence="2 6" id="KW-0812">Transmembrane</keyword>
<dbReference type="RefSeq" id="XP_031869352.1">
    <property type="nucleotide sequence ID" value="XM_032014671.1"/>
</dbReference>
<evidence type="ECO:0000313" key="8">
    <source>
        <dbReference type="EMBL" id="RDL36696.1"/>
    </source>
</evidence>
<organism evidence="8 9">
    <name type="scientific">Venustampulla echinocandica</name>
    <dbReference type="NCBI Taxonomy" id="2656787"/>
    <lineage>
        <taxon>Eukaryota</taxon>
        <taxon>Fungi</taxon>
        <taxon>Dikarya</taxon>
        <taxon>Ascomycota</taxon>
        <taxon>Pezizomycotina</taxon>
        <taxon>Leotiomycetes</taxon>
        <taxon>Helotiales</taxon>
        <taxon>Pleuroascaceae</taxon>
        <taxon>Venustampulla</taxon>
    </lineage>
</organism>
<reference evidence="8 9" key="1">
    <citation type="journal article" date="2018" name="IMA Fungus">
        <title>IMA Genome-F 9: Draft genome sequence of Annulohypoxylon stygium, Aspergillus mulundensis, Berkeleyomyces basicola (syn. Thielaviopsis basicola), Ceratocystis smalleyi, two Cercospora beticola strains, Coleophoma cylindrospora, Fusarium fracticaudum, Phialophora cf. hyalina, and Morchella septimelata.</title>
        <authorList>
            <person name="Wingfield B.D."/>
            <person name="Bills G.F."/>
            <person name="Dong Y."/>
            <person name="Huang W."/>
            <person name="Nel W.J."/>
            <person name="Swalarsk-Parry B.S."/>
            <person name="Vaghefi N."/>
            <person name="Wilken P.M."/>
            <person name="An Z."/>
            <person name="de Beer Z.W."/>
            <person name="De Vos L."/>
            <person name="Chen L."/>
            <person name="Duong T.A."/>
            <person name="Gao Y."/>
            <person name="Hammerbacher A."/>
            <person name="Kikkert J.R."/>
            <person name="Li Y."/>
            <person name="Li H."/>
            <person name="Li K."/>
            <person name="Li Q."/>
            <person name="Liu X."/>
            <person name="Ma X."/>
            <person name="Naidoo K."/>
            <person name="Pethybridge S.J."/>
            <person name="Sun J."/>
            <person name="Steenkamp E.T."/>
            <person name="van der Nest M.A."/>
            <person name="van Wyk S."/>
            <person name="Wingfield M.J."/>
            <person name="Xiong C."/>
            <person name="Yue Q."/>
            <person name="Zhang X."/>
        </authorList>
    </citation>
    <scope>NUCLEOTIDE SEQUENCE [LARGE SCALE GENOMIC DNA]</scope>
    <source>
        <strain evidence="8 9">BP 5553</strain>
    </source>
</reference>
<evidence type="ECO:0000256" key="4">
    <source>
        <dbReference type="ARBA" id="ARBA00023136"/>
    </source>
</evidence>
<feature type="signal peptide" evidence="7">
    <location>
        <begin position="1"/>
        <end position="19"/>
    </location>
</feature>
<name>A0A370TME6_9HELO</name>
<evidence type="ECO:0000313" key="9">
    <source>
        <dbReference type="Proteomes" id="UP000254866"/>
    </source>
</evidence>
<dbReference type="InterPro" id="IPR051694">
    <property type="entry name" value="Immunoregulatory_rcpt-like"/>
</dbReference>
<dbReference type="PANTHER" id="PTHR15549:SF30">
    <property type="entry name" value="MID2 DOMAIN-CONTAINING PROTEIN"/>
    <property type="match status" value="1"/>
</dbReference>
<comment type="subcellular location">
    <subcellularLocation>
        <location evidence="1">Membrane</location>
        <topology evidence="1">Single-pass membrane protein</topology>
    </subcellularLocation>
</comment>
<keyword evidence="7" id="KW-0732">Signal</keyword>
<evidence type="ECO:0000256" key="7">
    <source>
        <dbReference type="SAM" id="SignalP"/>
    </source>
</evidence>
<evidence type="ECO:0000256" key="3">
    <source>
        <dbReference type="ARBA" id="ARBA00022989"/>
    </source>
</evidence>
<dbReference type="GO" id="GO:0071944">
    <property type="term" value="C:cell periphery"/>
    <property type="evidence" value="ECO:0007669"/>
    <property type="project" value="UniProtKB-ARBA"/>
</dbReference>
<feature type="compositionally biased region" description="Polar residues" evidence="5">
    <location>
        <begin position="392"/>
        <end position="413"/>
    </location>
</feature>
<evidence type="ECO:0000256" key="1">
    <source>
        <dbReference type="ARBA" id="ARBA00004167"/>
    </source>
</evidence>
<dbReference type="GeneID" id="43598897"/>
<evidence type="ECO:0000256" key="6">
    <source>
        <dbReference type="SAM" id="Phobius"/>
    </source>
</evidence>
<dbReference type="PANTHER" id="PTHR15549">
    <property type="entry name" value="PAIRED IMMUNOGLOBULIN-LIKE TYPE 2 RECEPTOR"/>
    <property type="match status" value="1"/>
</dbReference>
<keyword evidence="3 6" id="KW-1133">Transmembrane helix</keyword>
<dbReference type="GO" id="GO:0016020">
    <property type="term" value="C:membrane"/>
    <property type="evidence" value="ECO:0007669"/>
    <property type="project" value="UniProtKB-SubCell"/>
</dbReference>
<dbReference type="AlphaFoldDB" id="A0A370TME6"/>
<keyword evidence="4 6" id="KW-0472">Membrane</keyword>
<dbReference type="Proteomes" id="UP000254866">
    <property type="component" value="Unassembled WGS sequence"/>
</dbReference>
<protein>
    <recommendedName>
        <fullName evidence="10">Mid2 domain-containing protein</fullName>
    </recommendedName>
</protein>
<feature type="compositionally biased region" description="Polar residues" evidence="5">
    <location>
        <begin position="440"/>
        <end position="461"/>
    </location>
</feature>